<organism evidence="3 6">
    <name type="scientific">Plasmodium chabaudi chabaudi</name>
    <dbReference type="NCBI Taxonomy" id="31271"/>
    <lineage>
        <taxon>Eukaryota</taxon>
        <taxon>Sar</taxon>
        <taxon>Alveolata</taxon>
        <taxon>Apicomplexa</taxon>
        <taxon>Aconoidasida</taxon>
        <taxon>Haemosporida</taxon>
        <taxon>Plasmodiidae</taxon>
        <taxon>Plasmodium</taxon>
        <taxon>Plasmodium (Vinckeia)</taxon>
    </lineage>
</organism>
<reference evidence="4 5" key="1">
    <citation type="journal article" date="2014" name="BMC Biol.">
        <title>A comprehensive evaluation of rodent malaria parasite genomes and gene expression.</title>
        <authorList>
            <person name="Otto T.D."/>
            <person name="Bohme U."/>
            <person name="Jackson A.P."/>
            <person name="Hunt M."/>
            <person name="Franke-Fayard B."/>
            <person name="Hoeijmakers W.A."/>
            <person name="Religa A.A."/>
            <person name="Robertson L."/>
            <person name="Sanders M."/>
            <person name="Ogun S.A."/>
            <person name="Cunningham D."/>
            <person name="Erhart A."/>
            <person name="Billker O."/>
            <person name="Khan S.M."/>
            <person name="Stunnenberg H.G."/>
            <person name="Langhorne J."/>
            <person name="Holder A.A."/>
            <person name="Waters A.P."/>
            <person name="Newbold C.I."/>
            <person name="Pain A."/>
            <person name="Berriman M."/>
            <person name="Janse C.J."/>
        </authorList>
    </citation>
    <scope>NUCLEOTIDE SEQUENCE [LARGE SCALE GENOMIC DNA]</scope>
    <source>
        <strain evidence="4 5">AS</strain>
    </source>
</reference>
<dbReference type="AlphaFoldDB" id="A0A077TR99"/>
<evidence type="ECO:0008006" key="7">
    <source>
        <dbReference type="Google" id="ProtNLM"/>
    </source>
</evidence>
<name>A0A077TR99_PLACU</name>
<feature type="signal peptide" evidence="2">
    <location>
        <begin position="1"/>
        <end position="17"/>
    </location>
</feature>
<dbReference type="Proteomes" id="UP000071118">
    <property type="component" value="Chromosome 14"/>
</dbReference>
<dbReference type="VEuPathDB" id="PlasmoDB:PCHAS_1437800"/>
<dbReference type="Proteomes" id="UP000507163">
    <property type="component" value="Chromosome 14"/>
</dbReference>
<evidence type="ECO:0000313" key="5">
    <source>
        <dbReference type="Proteomes" id="UP000071118"/>
    </source>
</evidence>
<evidence type="ECO:0000313" key="3">
    <source>
        <dbReference type="EMBL" id="SCM26457.1"/>
    </source>
</evidence>
<dbReference type="OrthoDB" id="375294at2759"/>
<keyword evidence="1" id="KW-0472">Membrane</keyword>
<reference evidence="4" key="2">
    <citation type="submission" date="2014-05" db="EMBL/GenBank/DDBJ databases">
        <authorList>
            <person name="Aslett M.A."/>
            <person name="De Silva N."/>
        </authorList>
    </citation>
    <scope>NUCLEOTIDE SEQUENCE</scope>
    <source>
        <strain evidence="4">AS</strain>
    </source>
</reference>
<keyword evidence="2" id="KW-0732">Signal</keyword>
<keyword evidence="1" id="KW-0812">Transmembrane</keyword>
<dbReference type="GeneID" id="3493033"/>
<dbReference type="KEGG" id="pcb:PCHAS_1437800"/>
<evidence type="ECO:0000313" key="6">
    <source>
        <dbReference type="Proteomes" id="UP000507163"/>
    </source>
</evidence>
<dbReference type="EMBL" id="LT608180">
    <property type="protein sequence ID" value="SCM26457.1"/>
    <property type="molecule type" value="Genomic_DNA"/>
</dbReference>
<evidence type="ECO:0000256" key="2">
    <source>
        <dbReference type="SAM" id="SignalP"/>
    </source>
</evidence>
<protein>
    <recommendedName>
        <fullName evidence="7">Fam-b protein</fullName>
    </recommendedName>
</protein>
<gene>
    <name evidence="3" type="ORF">PCHAJ_000454700</name>
    <name evidence="4" type="ORF">PCHAS_1437800</name>
</gene>
<dbReference type="EMBL" id="LK022891">
    <property type="protein sequence ID" value="VTZ71056.1"/>
    <property type="molecule type" value="Genomic_DNA"/>
</dbReference>
<proteinExistence type="predicted"/>
<feature type="chain" id="PRO_5014217027" description="Fam-b protein" evidence="2">
    <location>
        <begin position="18"/>
        <end position="331"/>
    </location>
</feature>
<feature type="transmembrane region" description="Helical" evidence="1">
    <location>
        <begin position="248"/>
        <end position="270"/>
    </location>
</feature>
<accession>A0A077TR99</accession>
<reference evidence="3 6" key="3">
    <citation type="submission" date="2016-08" db="EMBL/GenBank/DDBJ databases">
        <authorList>
            <consortium name="Pathogen Informatics"/>
        </authorList>
    </citation>
    <scope>NUCLEOTIDE SEQUENCE [LARGE SCALE GENOMIC DNA]</scope>
    <source>
        <strain evidence="3 6">AJ</strain>
        <strain evidence="4">AS</strain>
    </source>
</reference>
<dbReference type="RefSeq" id="XP_016654960.1">
    <property type="nucleotide sequence ID" value="XM_016799706.1"/>
</dbReference>
<keyword evidence="1" id="KW-1133">Transmembrane helix</keyword>
<feature type="transmembrane region" description="Helical" evidence="1">
    <location>
        <begin position="286"/>
        <end position="304"/>
    </location>
</feature>
<feature type="transmembrane region" description="Helical" evidence="1">
    <location>
        <begin position="203"/>
        <end position="228"/>
    </location>
</feature>
<keyword evidence="5" id="KW-1185">Reference proteome</keyword>
<sequence length="331" mass="39309">MMIKLVLFIILFQTCYTFRINYKILRNNDNPNFVQKIKFANYSLKHKNTYSRTYKLSSFISNYFTNEGDKYALNNEEKGYLKLIGRNDSDDYKELVKSHEEFIKGCNDIKQKLKYKDIFFFITQKMIKKNLYEFKRNNSLNIFSRGNYTSELSLDYIKASNIEDRIKEQLIKKFESKIGIFEYLSFGIIKRKSILEMINISTIMLPVTFMGLLLSKMGLFSVAINSLLTAHFLTFKKDQKKKMKMSTFILTMLPILLHSSLGIVCNNIFLKNYRHIIPTFIRNENILAFFINIQLYIASLIYFVNNDKNDDMENHEYELQNNDEFINRMGF</sequence>
<evidence type="ECO:0000313" key="4">
    <source>
        <dbReference type="EMBL" id="VTZ71056.1"/>
    </source>
</evidence>
<evidence type="ECO:0000256" key="1">
    <source>
        <dbReference type="SAM" id="Phobius"/>
    </source>
</evidence>